<reference evidence="1 2" key="1">
    <citation type="journal article" date="2014" name="PLoS Genet.">
        <title>Phylogenetically driven sequencing of extremely halophilic archaea reveals strategies for static and dynamic osmo-response.</title>
        <authorList>
            <person name="Becker E.A."/>
            <person name="Seitzer P.M."/>
            <person name="Tritt A."/>
            <person name="Larsen D."/>
            <person name="Krusor M."/>
            <person name="Yao A.I."/>
            <person name="Wu D."/>
            <person name="Madern D."/>
            <person name="Eisen J.A."/>
            <person name="Darling A.E."/>
            <person name="Facciotti M.T."/>
        </authorList>
    </citation>
    <scope>NUCLEOTIDE SEQUENCE [LARGE SCALE GENOMIC DNA]</scope>
    <source>
        <strain evidence="1 2">ATCC 29715</strain>
    </source>
</reference>
<evidence type="ECO:0000313" key="1">
    <source>
        <dbReference type="EMBL" id="EMA09961.1"/>
    </source>
</evidence>
<sequence>MRLFGFLFIAATILSAPFILDSLEVEDPVATYCSESSFSEDSLLESTVEIVQEEEPVSMDEMDARLEQEFGVDRFCTDALLDNVTESTPVIYYEEVVGGQFGGETHRDMFEYADGGESLQ</sequence>
<evidence type="ECO:0000313" key="2">
    <source>
        <dbReference type="Proteomes" id="UP000011534"/>
    </source>
</evidence>
<dbReference type="RefSeq" id="WP_004515773.1">
    <property type="nucleotide sequence ID" value="NZ_AOLQ01000014.1"/>
</dbReference>
<organism evidence="1 2">
    <name type="scientific">Haloarcula vallismortis ATCC 29715</name>
    <dbReference type="NCBI Taxonomy" id="662477"/>
    <lineage>
        <taxon>Archaea</taxon>
        <taxon>Methanobacteriati</taxon>
        <taxon>Methanobacteriota</taxon>
        <taxon>Stenosarchaea group</taxon>
        <taxon>Halobacteria</taxon>
        <taxon>Halobacteriales</taxon>
        <taxon>Haloarculaceae</taxon>
        <taxon>Haloarcula</taxon>
    </lineage>
</organism>
<proteinExistence type="predicted"/>
<dbReference type="EMBL" id="AOLQ01000014">
    <property type="protein sequence ID" value="EMA09961.1"/>
    <property type="molecule type" value="Genomic_DNA"/>
</dbReference>
<dbReference type="AlphaFoldDB" id="M0JLS9"/>
<protein>
    <submittedName>
        <fullName evidence="1">Uncharacterized protein</fullName>
    </submittedName>
</protein>
<accession>M0JLS9</accession>
<keyword evidence="2" id="KW-1185">Reference proteome</keyword>
<comment type="caution">
    <text evidence="1">The sequence shown here is derived from an EMBL/GenBank/DDBJ whole genome shotgun (WGS) entry which is preliminary data.</text>
</comment>
<dbReference type="Proteomes" id="UP000011534">
    <property type="component" value="Unassembled WGS sequence"/>
</dbReference>
<gene>
    <name evidence="1" type="ORF">C437_04870</name>
</gene>
<name>M0JLS9_HALVA</name>